<feature type="region of interest" description="Disordered" evidence="1">
    <location>
        <begin position="46"/>
        <end position="74"/>
    </location>
</feature>
<dbReference type="RefSeq" id="XP_025547315.1">
    <property type="nucleotide sequence ID" value="XM_025690683.1"/>
</dbReference>
<proteinExistence type="predicted"/>
<accession>A0A395HJS4</accession>
<feature type="compositionally biased region" description="Polar residues" evidence="1">
    <location>
        <begin position="64"/>
        <end position="73"/>
    </location>
</feature>
<organism evidence="3 4">
    <name type="scientific">Aspergillus homomorphus (strain CBS 101889)</name>
    <dbReference type="NCBI Taxonomy" id="1450537"/>
    <lineage>
        <taxon>Eukaryota</taxon>
        <taxon>Fungi</taxon>
        <taxon>Dikarya</taxon>
        <taxon>Ascomycota</taxon>
        <taxon>Pezizomycotina</taxon>
        <taxon>Eurotiomycetes</taxon>
        <taxon>Eurotiomycetidae</taxon>
        <taxon>Eurotiales</taxon>
        <taxon>Aspergillaceae</taxon>
        <taxon>Aspergillus</taxon>
        <taxon>Aspergillus subgen. Circumdati</taxon>
    </lineage>
</organism>
<sequence>MLLMLLPTFASFPSIVYVVSTHRYCHLCSPATPLVHRHLHLKQSVSLLSSSQPPPTHLHPGRLNDSSLSTRFQPQRPLAPLPMVHSRAFLPHPEKEKKKKKKKKEPGTFSWLLRLLAAAIHSLRLRCSAPS</sequence>
<feature type="signal peptide" evidence="2">
    <location>
        <begin position="1"/>
        <end position="21"/>
    </location>
</feature>
<keyword evidence="2" id="KW-0732">Signal</keyword>
<dbReference type="Proteomes" id="UP000248961">
    <property type="component" value="Unassembled WGS sequence"/>
</dbReference>
<gene>
    <name evidence="3" type="ORF">BO97DRAFT_225393</name>
</gene>
<evidence type="ECO:0000313" key="3">
    <source>
        <dbReference type="EMBL" id="RAL08161.1"/>
    </source>
</evidence>
<evidence type="ECO:0000313" key="4">
    <source>
        <dbReference type="Proteomes" id="UP000248961"/>
    </source>
</evidence>
<dbReference type="AlphaFoldDB" id="A0A395HJS4"/>
<dbReference type="VEuPathDB" id="FungiDB:BO97DRAFT_225393"/>
<dbReference type="GeneID" id="37194972"/>
<name>A0A395HJS4_ASPHC</name>
<dbReference type="EMBL" id="KZ824318">
    <property type="protein sequence ID" value="RAL08161.1"/>
    <property type="molecule type" value="Genomic_DNA"/>
</dbReference>
<protein>
    <submittedName>
        <fullName evidence="3">Uncharacterized protein</fullName>
    </submittedName>
</protein>
<keyword evidence="4" id="KW-1185">Reference proteome</keyword>
<reference evidence="3 4" key="1">
    <citation type="submission" date="2018-02" db="EMBL/GenBank/DDBJ databases">
        <title>The genomes of Aspergillus section Nigri reveals drivers in fungal speciation.</title>
        <authorList>
            <consortium name="DOE Joint Genome Institute"/>
            <person name="Vesth T.C."/>
            <person name="Nybo J."/>
            <person name="Theobald S."/>
            <person name="Brandl J."/>
            <person name="Frisvad J.C."/>
            <person name="Nielsen K.F."/>
            <person name="Lyhne E.K."/>
            <person name="Kogle M.E."/>
            <person name="Kuo A."/>
            <person name="Riley R."/>
            <person name="Clum A."/>
            <person name="Nolan M."/>
            <person name="Lipzen A."/>
            <person name="Salamov A."/>
            <person name="Henrissat B."/>
            <person name="Wiebenga A."/>
            <person name="De vries R.P."/>
            <person name="Grigoriev I.V."/>
            <person name="Mortensen U.H."/>
            <person name="Andersen M.R."/>
            <person name="Baker S.E."/>
        </authorList>
    </citation>
    <scope>NUCLEOTIDE SEQUENCE [LARGE SCALE GENOMIC DNA]</scope>
    <source>
        <strain evidence="3 4">CBS 101889</strain>
    </source>
</reference>
<feature type="chain" id="PRO_5017416889" evidence="2">
    <location>
        <begin position="22"/>
        <end position="131"/>
    </location>
</feature>
<evidence type="ECO:0000256" key="2">
    <source>
        <dbReference type="SAM" id="SignalP"/>
    </source>
</evidence>
<evidence type="ECO:0000256" key="1">
    <source>
        <dbReference type="SAM" id="MobiDB-lite"/>
    </source>
</evidence>